<proteinExistence type="predicted"/>
<reference evidence="1" key="1">
    <citation type="submission" date="2022-01" db="EMBL/GenBank/DDBJ databases">
        <authorList>
            <person name="King R."/>
        </authorList>
    </citation>
    <scope>NUCLEOTIDE SEQUENCE</scope>
</reference>
<sequence length="152" mass="16493">MKTKRNFGMGVRKRKRGDVSFRRGIVQKITKALKPAPTLKKAAVNALKAAKLVVKKAGGKKRVRLPRIIPFDHKSGGILPLLPILAALGSLGALAGGASAVAKTVIDTKTAQKKLEEDRRHNKAMESIGKGLYLKRNAKGGFGLFLKRQKNF</sequence>
<evidence type="ECO:0000313" key="2">
    <source>
        <dbReference type="Proteomes" id="UP001153636"/>
    </source>
</evidence>
<keyword evidence="2" id="KW-1185">Reference proteome</keyword>
<protein>
    <submittedName>
        <fullName evidence="1">Uncharacterized protein</fullName>
    </submittedName>
</protein>
<organism evidence="1 2">
    <name type="scientific">Psylliodes chrysocephalus</name>
    <dbReference type="NCBI Taxonomy" id="3402493"/>
    <lineage>
        <taxon>Eukaryota</taxon>
        <taxon>Metazoa</taxon>
        <taxon>Ecdysozoa</taxon>
        <taxon>Arthropoda</taxon>
        <taxon>Hexapoda</taxon>
        <taxon>Insecta</taxon>
        <taxon>Pterygota</taxon>
        <taxon>Neoptera</taxon>
        <taxon>Endopterygota</taxon>
        <taxon>Coleoptera</taxon>
        <taxon>Polyphaga</taxon>
        <taxon>Cucujiformia</taxon>
        <taxon>Chrysomeloidea</taxon>
        <taxon>Chrysomelidae</taxon>
        <taxon>Galerucinae</taxon>
        <taxon>Alticini</taxon>
        <taxon>Psylliodes</taxon>
    </lineage>
</organism>
<dbReference type="AlphaFoldDB" id="A0A9P0CVC6"/>
<dbReference type="OrthoDB" id="6782911at2759"/>
<gene>
    <name evidence="1" type="ORF">PSYICH_LOCUS7047</name>
</gene>
<dbReference type="Proteomes" id="UP001153636">
    <property type="component" value="Chromosome 2"/>
</dbReference>
<name>A0A9P0CVC6_9CUCU</name>
<dbReference type="EMBL" id="OV651814">
    <property type="protein sequence ID" value="CAH1106888.1"/>
    <property type="molecule type" value="Genomic_DNA"/>
</dbReference>
<evidence type="ECO:0000313" key="1">
    <source>
        <dbReference type="EMBL" id="CAH1106888.1"/>
    </source>
</evidence>
<accession>A0A9P0CVC6</accession>